<organism evidence="1 2">
    <name type="scientific">Popillia japonica</name>
    <name type="common">Japanese beetle</name>
    <dbReference type="NCBI Taxonomy" id="7064"/>
    <lineage>
        <taxon>Eukaryota</taxon>
        <taxon>Metazoa</taxon>
        <taxon>Ecdysozoa</taxon>
        <taxon>Arthropoda</taxon>
        <taxon>Hexapoda</taxon>
        <taxon>Insecta</taxon>
        <taxon>Pterygota</taxon>
        <taxon>Neoptera</taxon>
        <taxon>Endopterygota</taxon>
        <taxon>Coleoptera</taxon>
        <taxon>Polyphaga</taxon>
        <taxon>Scarabaeiformia</taxon>
        <taxon>Scarabaeidae</taxon>
        <taxon>Rutelinae</taxon>
        <taxon>Popillia</taxon>
    </lineage>
</organism>
<proteinExistence type="predicted"/>
<dbReference type="Proteomes" id="UP001458880">
    <property type="component" value="Unassembled WGS sequence"/>
</dbReference>
<keyword evidence="2" id="KW-1185">Reference proteome</keyword>
<evidence type="ECO:0000313" key="2">
    <source>
        <dbReference type="Proteomes" id="UP001458880"/>
    </source>
</evidence>
<evidence type="ECO:0000313" key="1">
    <source>
        <dbReference type="EMBL" id="KAK9744557.1"/>
    </source>
</evidence>
<comment type="caution">
    <text evidence="1">The sequence shown here is derived from an EMBL/GenBank/DDBJ whole genome shotgun (WGS) entry which is preliminary data.</text>
</comment>
<dbReference type="AlphaFoldDB" id="A0AAW1MEI4"/>
<protein>
    <submittedName>
        <fullName evidence="1">Uncharacterized protein</fullName>
    </submittedName>
</protein>
<reference evidence="1 2" key="1">
    <citation type="journal article" date="2024" name="BMC Genomics">
        <title>De novo assembly and annotation of Popillia japonica's genome with initial clues to its potential as an invasive pest.</title>
        <authorList>
            <person name="Cucini C."/>
            <person name="Boschi S."/>
            <person name="Funari R."/>
            <person name="Cardaioli E."/>
            <person name="Iannotti N."/>
            <person name="Marturano G."/>
            <person name="Paoli F."/>
            <person name="Bruttini M."/>
            <person name="Carapelli A."/>
            <person name="Frati F."/>
            <person name="Nardi F."/>
        </authorList>
    </citation>
    <scope>NUCLEOTIDE SEQUENCE [LARGE SCALE GENOMIC DNA]</scope>
    <source>
        <strain evidence="1">DMR45628</strain>
    </source>
</reference>
<sequence>MHAYSVRFQPEATQLGNLEIEKRPILIKKETGTASSVPRLESQTHGIEDGALRHTESFSRDRIKLLVRGVSSEELEKKKWM</sequence>
<dbReference type="EMBL" id="JASPKY010000056">
    <property type="protein sequence ID" value="KAK9744557.1"/>
    <property type="molecule type" value="Genomic_DNA"/>
</dbReference>
<accession>A0AAW1MEI4</accession>
<name>A0AAW1MEI4_POPJA</name>
<gene>
    <name evidence="1" type="ORF">QE152_g7650</name>
</gene>